<keyword evidence="4" id="KW-0564">Palmitate</keyword>
<accession>A0ABW7ISC7</accession>
<evidence type="ECO:0000313" key="9">
    <source>
        <dbReference type="EMBL" id="MFH0264000.1"/>
    </source>
</evidence>
<feature type="compositionally biased region" description="Polar residues" evidence="7">
    <location>
        <begin position="63"/>
        <end position="74"/>
    </location>
</feature>
<name>A0ABW7ISC7_9VIBR</name>
<dbReference type="EMBL" id="JBIHSN010000002">
    <property type="protein sequence ID" value="MFH0264000.1"/>
    <property type="molecule type" value="Genomic_DNA"/>
</dbReference>
<keyword evidence="3" id="KW-0472">Membrane</keyword>
<comment type="subcellular location">
    <subcellularLocation>
        <location evidence="1">Cell outer membrane</location>
        <topology evidence="1">Lipid-anchor</topology>
    </subcellularLocation>
</comment>
<feature type="region of interest" description="Disordered" evidence="7">
    <location>
        <begin position="28"/>
        <end position="83"/>
    </location>
</feature>
<evidence type="ECO:0000313" key="10">
    <source>
        <dbReference type="Proteomes" id="UP001607151"/>
    </source>
</evidence>
<reference evidence="9 10" key="1">
    <citation type="submission" date="2024-10" db="EMBL/GenBank/DDBJ databases">
        <authorList>
            <person name="Yibar A."/>
            <person name="Saticioglu I.B."/>
            <person name="Duman M."/>
            <person name="Ajmi N."/>
            <person name="Gurler F."/>
            <person name="Ay H."/>
            <person name="Onuk E."/>
            <person name="Guler S."/>
            <person name="Romalde J.L."/>
        </authorList>
    </citation>
    <scope>NUCLEOTIDE SEQUENCE [LARGE SCALE GENOMIC DNA]</scope>
    <source>
        <strain evidence="9 10">14-MA-B</strain>
    </source>
</reference>
<dbReference type="RefSeq" id="WP_231897465.1">
    <property type="nucleotide sequence ID" value="NZ_JBIHSJ010000001.1"/>
</dbReference>
<keyword evidence="6 9" id="KW-0449">Lipoprotein</keyword>
<dbReference type="InterPro" id="IPR032831">
    <property type="entry name" value="LptM_cons"/>
</dbReference>
<proteinExistence type="predicted"/>
<evidence type="ECO:0000256" key="1">
    <source>
        <dbReference type="ARBA" id="ARBA00004459"/>
    </source>
</evidence>
<evidence type="ECO:0000256" key="5">
    <source>
        <dbReference type="ARBA" id="ARBA00023237"/>
    </source>
</evidence>
<dbReference type="Proteomes" id="UP001607151">
    <property type="component" value="Unassembled WGS sequence"/>
</dbReference>
<sequence length="83" mass="8635">MINHDITMKKTTFSLLALTLLGLAGCGQTGPLYLPDEQPEPVNTGEVSISGSDGGSVTVKPVETTQPEPATDPNQPAEAQKAE</sequence>
<keyword evidence="2 8" id="KW-0732">Signal</keyword>
<evidence type="ECO:0000256" key="8">
    <source>
        <dbReference type="SAM" id="SignalP"/>
    </source>
</evidence>
<evidence type="ECO:0000256" key="2">
    <source>
        <dbReference type="ARBA" id="ARBA00022729"/>
    </source>
</evidence>
<evidence type="ECO:0000256" key="6">
    <source>
        <dbReference type="ARBA" id="ARBA00023288"/>
    </source>
</evidence>
<keyword evidence="10" id="KW-1185">Reference proteome</keyword>
<dbReference type="NCBIfam" id="NF047847">
    <property type="entry name" value="SS_mature_LptM"/>
    <property type="match status" value="1"/>
</dbReference>
<comment type="caution">
    <text evidence="9">The sequence shown here is derived from an EMBL/GenBank/DDBJ whole genome shotgun (WGS) entry which is preliminary data.</text>
</comment>
<feature type="chain" id="PRO_5046245003" evidence="8">
    <location>
        <begin position="30"/>
        <end position="83"/>
    </location>
</feature>
<keyword evidence="5" id="KW-0998">Cell outer membrane</keyword>
<organism evidence="9 10">
    <name type="scientific">Vibrio rumoiensis</name>
    <dbReference type="NCBI Taxonomy" id="76258"/>
    <lineage>
        <taxon>Bacteria</taxon>
        <taxon>Pseudomonadati</taxon>
        <taxon>Pseudomonadota</taxon>
        <taxon>Gammaproteobacteria</taxon>
        <taxon>Vibrionales</taxon>
        <taxon>Vibrionaceae</taxon>
        <taxon>Vibrio</taxon>
    </lineage>
</organism>
<evidence type="ECO:0000256" key="4">
    <source>
        <dbReference type="ARBA" id="ARBA00023139"/>
    </source>
</evidence>
<dbReference type="Pfam" id="PF13627">
    <property type="entry name" value="LptM_cons"/>
    <property type="match status" value="1"/>
</dbReference>
<evidence type="ECO:0000256" key="7">
    <source>
        <dbReference type="SAM" id="MobiDB-lite"/>
    </source>
</evidence>
<gene>
    <name evidence="9" type="ORF">ACGRQ9_00355</name>
</gene>
<evidence type="ECO:0000256" key="3">
    <source>
        <dbReference type="ARBA" id="ARBA00023136"/>
    </source>
</evidence>
<feature type="signal peptide" evidence="8">
    <location>
        <begin position="1"/>
        <end position="29"/>
    </location>
</feature>
<protein>
    <submittedName>
        <fullName evidence="9">Lipoprotein</fullName>
    </submittedName>
</protein>